<proteinExistence type="predicted"/>
<name>A0A2S4KSM9_9HYPO</name>
<dbReference type="EMBL" id="PKSG01000719">
    <property type="protein sequence ID" value="POR33197.1"/>
    <property type="molecule type" value="Genomic_DNA"/>
</dbReference>
<accession>A0A2S4KSM9</accession>
<organism evidence="2 3">
    <name type="scientific">Tolypocladium paradoxum</name>
    <dbReference type="NCBI Taxonomy" id="94208"/>
    <lineage>
        <taxon>Eukaryota</taxon>
        <taxon>Fungi</taxon>
        <taxon>Dikarya</taxon>
        <taxon>Ascomycota</taxon>
        <taxon>Pezizomycotina</taxon>
        <taxon>Sordariomycetes</taxon>
        <taxon>Hypocreomycetidae</taxon>
        <taxon>Hypocreales</taxon>
        <taxon>Ophiocordycipitaceae</taxon>
        <taxon>Tolypocladium</taxon>
    </lineage>
</organism>
<dbReference type="Proteomes" id="UP000237481">
    <property type="component" value="Unassembled WGS sequence"/>
</dbReference>
<evidence type="ECO:0000256" key="1">
    <source>
        <dbReference type="SAM" id="MobiDB-lite"/>
    </source>
</evidence>
<feature type="compositionally biased region" description="Basic residues" evidence="1">
    <location>
        <begin position="31"/>
        <end position="47"/>
    </location>
</feature>
<reference evidence="2 3" key="1">
    <citation type="submission" date="2018-01" db="EMBL/GenBank/DDBJ databases">
        <title>Harnessing the power of phylogenomics to disentangle the directionality and signatures of interkingdom host jumping in the parasitic fungal genus Tolypocladium.</title>
        <authorList>
            <person name="Quandt C.A."/>
            <person name="Patterson W."/>
            <person name="Spatafora J.W."/>
        </authorList>
    </citation>
    <scope>NUCLEOTIDE SEQUENCE [LARGE SCALE GENOMIC DNA]</scope>
    <source>
        <strain evidence="2 3">NRBC 100945</strain>
    </source>
</reference>
<dbReference type="OrthoDB" id="10477886at2759"/>
<dbReference type="AlphaFoldDB" id="A0A2S4KSM9"/>
<protein>
    <submittedName>
        <fullName evidence="2">Uncharacterized protein</fullName>
    </submittedName>
</protein>
<gene>
    <name evidence="2" type="ORF">TPAR_06596</name>
</gene>
<evidence type="ECO:0000313" key="3">
    <source>
        <dbReference type="Proteomes" id="UP000237481"/>
    </source>
</evidence>
<feature type="compositionally biased region" description="Low complexity" evidence="1">
    <location>
        <begin position="16"/>
        <end position="30"/>
    </location>
</feature>
<sequence length="118" mass="13360">MSAPSPRTRSARRTARSCCSTTPTAAAVRTWRQRSTRRRSSWTRRRHTEPARDPIPRNSADMSVRALLRSCQITRRPVHSGHLERNVASHTGWPGRVCHLYNTCLHSDGVCWVDLAAS</sequence>
<feature type="region of interest" description="Disordered" evidence="1">
    <location>
        <begin position="1"/>
        <end position="60"/>
    </location>
</feature>
<comment type="caution">
    <text evidence="2">The sequence shown here is derived from an EMBL/GenBank/DDBJ whole genome shotgun (WGS) entry which is preliminary data.</text>
</comment>
<evidence type="ECO:0000313" key="2">
    <source>
        <dbReference type="EMBL" id="POR33197.1"/>
    </source>
</evidence>
<keyword evidence="3" id="KW-1185">Reference proteome</keyword>